<accession>A0A655ABW3</accession>
<dbReference type="Proteomes" id="UP000045842">
    <property type="component" value="Unassembled WGS sequence"/>
</dbReference>
<evidence type="ECO:0000313" key="4">
    <source>
        <dbReference type="Proteomes" id="UP000045842"/>
    </source>
</evidence>
<dbReference type="Proteomes" id="UP000049023">
    <property type="component" value="Unassembled WGS sequence"/>
</dbReference>
<gene>
    <name evidence="3" type="ORF">ERS007679_02106</name>
    <name evidence="2" type="ORF">ERS027661_02974</name>
</gene>
<protein>
    <submittedName>
        <fullName evidence="2">Uncharacterized protein</fullName>
    </submittedName>
</protein>
<feature type="region of interest" description="Disordered" evidence="1">
    <location>
        <begin position="75"/>
        <end position="121"/>
    </location>
</feature>
<evidence type="ECO:0000313" key="3">
    <source>
        <dbReference type="EMBL" id="COV57959.1"/>
    </source>
</evidence>
<feature type="region of interest" description="Disordered" evidence="1">
    <location>
        <begin position="1"/>
        <end position="53"/>
    </location>
</feature>
<evidence type="ECO:0000313" key="2">
    <source>
        <dbReference type="EMBL" id="CKS36406.1"/>
    </source>
</evidence>
<dbReference type="EMBL" id="CNFU01000705">
    <property type="protein sequence ID" value="CKS36406.1"/>
    <property type="molecule type" value="Genomic_DNA"/>
</dbReference>
<evidence type="ECO:0000256" key="1">
    <source>
        <dbReference type="SAM" id="MobiDB-lite"/>
    </source>
</evidence>
<dbReference type="EMBL" id="CSAD01000267">
    <property type="protein sequence ID" value="COV57959.1"/>
    <property type="molecule type" value="Genomic_DNA"/>
</dbReference>
<reference evidence="4 5" key="1">
    <citation type="submission" date="2015-03" db="EMBL/GenBank/DDBJ databases">
        <authorList>
            <consortium name="Pathogen Informatics"/>
        </authorList>
    </citation>
    <scope>NUCLEOTIDE SEQUENCE [LARGE SCALE GENOMIC DNA]</scope>
    <source>
        <strain evidence="2 5">Bir 187</strain>
        <strain evidence="3 4">G09801536</strain>
    </source>
</reference>
<name>A0A655ABW3_MYCTX</name>
<feature type="region of interest" description="Disordered" evidence="1">
    <location>
        <begin position="196"/>
        <end position="215"/>
    </location>
</feature>
<feature type="compositionally biased region" description="Basic residues" evidence="1">
    <location>
        <begin position="206"/>
        <end position="215"/>
    </location>
</feature>
<feature type="compositionally biased region" description="Low complexity" evidence="1">
    <location>
        <begin position="44"/>
        <end position="53"/>
    </location>
</feature>
<evidence type="ECO:0000313" key="5">
    <source>
        <dbReference type="Proteomes" id="UP000049023"/>
    </source>
</evidence>
<proteinExistence type="predicted"/>
<organism evidence="2 5">
    <name type="scientific">Mycobacterium tuberculosis</name>
    <dbReference type="NCBI Taxonomy" id="1773"/>
    <lineage>
        <taxon>Bacteria</taxon>
        <taxon>Bacillati</taxon>
        <taxon>Actinomycetota</taxon>
        <taxon>Actinomycetes</taxon>
        <taxon>Mycobacteriales</taxon>
        <taxon>Mycobacteriaceae</taxon>
        <taxon>Mycobacterium</taxon>
        <taxon>Mycobacterium tuberculosis complex</taxon>
    </lineage>
</organism>
<sequence>MRASLVTCERRPARSDSAAPSMAPRFSSEPRSTSSWLRRDDAPSVMDSMESSSSIWSMRILAESAISASVASAASKTRSSGRGPADEAAGATGAASETTSGAGDSATGSSSSGSGSGSVSVANSTAASRSALSTSTVLWAYSGSLRVLVARPATVGELFTPISTNRSTPSPPAASSMNSRSCVSIQRTGLANCHASSSMNTVRAISRGRSRSQVS</sequence>
<dbReference type="AlphaFoldDB" id="A0A655ABW3"/>